<dbReference type="PANTHER" id="PTHR42879">
    <property type="entry name" value="3-OXOACYL-(ACYL-CARRIER-PROTEIN) REDUCTASE"/>
    <property type="match status" value="1"/>
</dbReference>
<dbReference type="InterPro" id="IPR036291">
    <property type="entry name" value="NAD(P)-bd_dom_sf"/>
</dbReference>
<comment type="similarity">
    <text evidence="1">Belongs to the short-chain dehydrogenases/reductases (SDR) family.</text>
</comment>
<dbReference type="Gene3D" id="3.40.50.720">
    <property type="entry name" value="NAD(P)-binding Rossmann-like Domain"/>
    <property type="match status" value="1"/>
</dbReference>
<organism evidence="2 3">
    <name type="scientific">Leucothrix pacifica</name>
    <dbReference type="NCBI Taxonomy" id="1247513"/>
    <lineage>
        <taxon>Bacteria</taxon>
        <taxon>Pseudomonadati</taxon>
        <taxon>Pseudomonadota</taxon>
        <taxon>Gammaproteobacteria</taxon>
        <taxon>Thiotrichales</taxon>
        <taxon>Thiotrichaceae</taxon>
        <taxon>Leucothrix</taxon>
    </lineage>
</organism>
<comment type="caution">
    <text evidence="2">The sequence shown here is derived from an EMBL/GenBank/DDBJ whole genome shotgun (WGS) entry which is preliminary data.</text>
</comment>
<dbReference type="PRINTS" id="PR00081">
    <property type="entry name" value="GDHRDH"/>
</dbReference>
<dbReference type="EMBL" id="QGKM01000013">
    <property type="protein sequence ID" value="PWQ99209.1"/>
    <property type="molecule type" value="Genomic_DNA"/>
</dbReference>
<reference evidence="2 3" key="1">
    <citation type="submission" date="2018-05" db="EMBL/GenBank/DDBJ databases">
        <title>Leucothrix arctica sp. nov., isolated from Arctic seawater.</title>
        <authorList>
            <person name="Choi A."/>
            <person name="Baek K."/>
        </authorList>
    </citation>
    <scope>NUCLEOTIDE SEQUENCE [LARGE SCALE GENOMIC DNA]</scope>
    <source>
        <strain evidence="2 3">JCM 18388</strain>
    </source>
</reference>
<protein>
    <submittedName>
        <fullName evidence="2">3-oxoacyl-ACP reductase</fullName>
    </submittedName>
</protein>
<dbReference type="OrthoDB" id="9787298at2"/>
<accession>A0A317CLH0</accession>
<dbReference type="Proteomes" id="UP000245539">
    <property type="component" value="Unassembled WGS sequence"/>
</dbReference>
<evidence type="ECO:0000256" key="1">
    <source>
        <dbReference type="ARBA" id="ARBA00006484"/>
    </source>
</evidence>
<evidence type="ECO:0000313" key="2">
    <source>
        <dbReference type="EMBL" id="PWQ99209.1"/>
    </source>
</evidence>
<keyword evidence="3" id="KW-1185">Reference proteome</keyword>
<dbReference type="Pfam" id="PF13561">
    <property type="entry name" value="adh_short_C2"/>
    <property type="match status" value="1"/>
</dbReference>
<name>A0A317CLH0_9GAMM</name>
<dbReference type="SUPFAM" id="SSF51735">
    <property type="entry name" value="NAD(P)-binding Rossmann-fold domains"/>
    <property type="match status" value="1"/>
</dbReference>
<sequence length="234" mass="25014">MSNKQVVLVVGGGSGIGADSARKLAEDGYDVGVMSSSGKGEVLGKELGGLGFTGSVLEPKDLTTFVELAMERFGRIDAVVNCTGHGPKGDIMKISDDDWHLGMDYYLMNVIRMTRLVLPIMQKQGGGSIVNISTFATFEPDPLFPTSGVFRASLAAYSKLFSTQFAAENIRMNNVLPGFIDSLPSTEDRLARIPAGRYAKVRELSETVAFLASDKSSYITGQNLRVDGGLTSSV</sequence>
<dbReference type="AlphaFoldDB" id="A0A317CLH0"/>
<gene>
    <name evidence="2" type="ORF">DKW60_07220</name>
</gene>
<dbReference type="InterPro" id="IPR002347">
    <property type="entry name" value="SDR_fam"/>
</dbReference>
<dbReference type="RefSeq" id="WP_109836970.1">
    <property type="nucleotide sequence ID" value="NZ_QGKM01000013.1"/>
</dbReference>
<dbReference type="InterPro" id="IPR050259">
    <property type="entry name" value="SDR"/>
</dbReference>
<proteinExistence type="inferred from homology"/>
<dbReference type="PANTHER" id="PTHR42879:SF6">
    <property type="entry name" value="NADPH-DEPENDENT REDUCTASE BACG"/>
    <property type="match status" value="1"/>
</dbReference>
<evidence type="ECO:0000313" key="3">
    <source>
        <dbReference type="Proteomes" id="UP000245539"/>
    </source>
</evidence>